<dbReference type="InterPro" id="IPR013087">
    <property type="entry name" value="Znf_C2H2_type"/>
</dbReference>
<keyword evidence="1" id="KW-0863">Zinc-finger</keyword>
<dbReference type="OrthoDB" id="6077919at2759"/>
<evidence type="ECO:0000259" key="2">
    <source>
        <dbReference type="PROSITE" id="PS50157"/>
    </source>
</evidence>
<proteinExistence type="predicted"/>
<dbReference type="PROSITE" id="PS50157">
    <property type="entry name" value="ZINC_FINGER_C2H2_2"/>
    <property type="match status" value="1"/>
</dbReference>
<evidence type="ECO:0000313" key="4">
    <source>
        <dbReference type="Proteomes" id="UP000886998"/>
    </source>
</evidence>
<accession>A0A8X6Y6D3</accession>
<dbReference type="GO" id="GO:0008270">
    <property type="term" value="F:zinc ion binding"/>
    <property type="evidence" value="ECO:0007669"/>
    <property type="project" value="UniProtKB-KW"/>
</dbReference>
<protein>
    <submittedName>
        <fullName evidence="3">Zinc finger protein 91</fullName>
    </submittedName>
</protein>
<evidence type="ECO:0000313" key="3">
    <source>
        <dbReference type="EMBL" id="GFY66518.1"/>
    </source>
</evidence>
<keyword evidence="1" id="KW-0479">Metal-binding</keyword>
<keyword evidence="1" id="KW-0862">Zinc</keyword>
<dbReference type="EMBL" id="BMAV01016083">
    <property type="protein sequence ID" value="GFY66518.1"/>
    <property type="molecule type" value="Genomic_DNA"/>
</dbReference>
<sequence length="383" mass="44252">MWNVENLIPYKETSSQNFMPFNKTHAYQDTNWNKEIHTLPQPKEAVHVPNNPPMQEPFNPIAWNQTPGYYDNNYQYPTYNEDSYNYSLRQEKVRTYSVHHEEIHTVQDLIRLEKTYAYPAPHKVLPTPVPVQPHGIEPGYNSPVRYREVLINKQREVQMNVPVQGSARLKAQPLQFPPRVNMLPAQDPPKLNSLPAPVPTMFNTQPPKDILEKSPQVSPGPSRLTNQGSTLLKMQISPRLNTHSSYEPNLLIKPLPQYPTSNQFFHHQVNMPSPKFRILSSSSRDQNSKASTLNQSISLKALQDQDWCKRVIINNDISKRIRFGPGNSSRVYVNDVGHPKEAPETLFGCDKCNQNFNRKEDLIRHRFTVHEKVRAARFCSMKN</sequence>
<evidence type="ECO:0000256" key="1">
    <source>
        <dbReference type="PROSITE-ProRule" id="PRU00042"/>
    </source>
</evidence>
<feature type="domain" description="C2H2-type" evidence="2">
    <location>
        <begin position="347"/>
        <end position="375"/>
    </location>
</feature>
<comment type="caution">
    <text evidence="3">The sequence shown here is derived from an EMBL/GenBank/DDBJ whole genome shotgun (WGS) entry which is preliminary data.</text>
</comment>
<dbReference type="PROSITE" id="PS00028">
    <property type="entry name" value="ZINC_FINGER_C2H2_1"/>
    <property type="match status" value="1"/>
</dbReference>
<dbReference type="Proteomes" id="UP000886998">
    <property type="component" value="Unassembled WGS sequence"/>
</dbReference>
<organism evidence="3 4">
    <name type="scientific">Trichonephila inaurata madagascariensis</name>
    <dbReference type="NCBI Taxonomy" id="2747483"/>
    <lineage>
        <taxon>Eukaryota</taxon>
        <taxon>Metazoa</taxon>
        <taxon>Ecdysozoa</taxon>
        <taxon>Arthropoda</taxon>
        <taxon>Chelicerata</taxon>
        <taxon>Arachnida</taxon>
        <taxon>Araneae</taxon>
        <taxon>Araneomorphae</taxon>
        <taxon>Entelegynae</taxon>
        <taxon>Araneoidea</taxon>
        <taxon>Nephilidae</taxon>
        <taxon>Trichonephila</taxon>
        <taxon>Trichonephila inaurata</taxon>
    </lineage>
</organism>
<reference evidence="3" key="1">
    <citation type="submission" date="2020-08" db="EMBL/GenBank/DDBJ databases">
        <title>Multicomponent nature underlies the extraordinary mechanical properties of spider dragline silk.</title>
        <authorList>
            <person name="Kono N."/>
            <person name="Nakamura H."/>
            <person name="Mori M."/>
            <person name="Yoshida Y."/>
            <person name="Ohtoshi R."/>
            <person name="Malay A.D."/>
            <person name="Moran D.A.P."/>
            <person name="Tomita M."/>
            <person name="Numata K."/>
            <person name="Arakawa K."/>
        </authorList>
    </citation>
    <scope>NUCLEOTIDE SEQUENCE</scope>
</reference>
<dbReference type="AlphaFoldDB" id="A0A8X6Y6D3"/>
<keyword evidence="4" id="KW-1185">Reference proteome</keyword>
<gene>
    <name evidence="3" type="primary">NCL1_11008</name>
    <name evidence="3" type="ORF">TNIN_420721</name>
</gene>
<name>A0A8X6Y6D3_9ARAC</name>